<keyword evidence="2" id="KW-0472">Membrane</keyword>
<accession>A0A1Q9D5P7</accession>
<dbReference type="OrthoDB" id="411874at2759"/>
<dbReference type="AlphaFoldDB" id="A0A1Q9D5P7"/>
<feature type="compositionally biased region" description="Low complexity" evidence="1">
    <location>
        <begin position="777"/>
        <end position="792"/>
    </location>
</feature>
<keyword evidence="4" id="KW-1185">Reference proteome</keyword>
<evidence type="ECO:0000256" key="1">
    <source>
        <dbReference type="SAM" id="MobiDB-lite"/>
    </source>
</evidence>
<sequence>MMLGLVDALGGSSPADAHAARLAMCWVGAAADVHDARLGRRVGLGQPRLMLMMLEFGCAEAGVGRLTTAAADAHDARFGWHVGWEQPRLILMMPVLVAIMVPLTMSDFVGRLSGNGAAGRRTCREKPRLMFMMLGLECHWVGTAAAVAHDVRIGWHVGSFQFMLKMFARWMRTAAADAHDARLGRRVGWEAAHPVRDGSPVLLGEMAAKDLLHPSAAWLFHTGVSCSGETFCPPLANCYEDCRTSGEYDKACWQSSCCPSGTDAEYNRSDFHYYACTFTGNSCMERCNGWFQSRRCHDSKTFCPLLANCYEACRLSHEAGSCQDFEGCPGKAASFNDSSASFYLLALSSNRCLASLELICIFLGALFCFRVWVHRMENGTFLVTAAIVYASVIWFLPHRNAFYSLSVVSRTASHSTADATVQSRLQEYKQNHLPDWIPVFIKNGEIYFLVWSMLRLGIPGGWTKPAYADFHLWSLLTTLVGLRWSCHPSAEKSVWHRRVVSTALAIACHLSQLDMPTQMGHVNGVAYVSLALFMGDPWFGLAVFAVFSPVKLMVLSQRSTWSTGLTLDLAWWVVNDLMTCIFLFSILQHIDILLGSVLQTAVDLEHQVREKEKSVRDRGHLLSATRRLLSVTCDCCETLSDDFEVVQPSQNILAMLHIQNPEQDSQLEPGISRLPLRQYICDEDQERFEQFIAASYESQAASSLHLRMKTRSGSPFEVQTFHVKVPGTDRPQHLIGIKSAIAEMTSIPEHSVLEVSVAPSIPLSMVPGGRSHRSRRSGSSSSSKSSASSAVEVSGRPKIGNIVLTVDPSDAYSVDSLQVFFEGRRARLTSWVLEAESGDEFPHSMRLVLEGISHRTNVFKGCNLEHAPYEYCSGRSFCPQLASCYQDCFERGRAPPRCPGDCCPELLREGLPGASPPSYDDSSGGYYRCEIGNSCLERGLGIAMSSEHWDCLTGFSLQFWFRGCFGLLEIGILRQCPDVECLLKMVGAVGPGSRAFAISSRYLESLLRA</sequence>
<evidence type="ECO:0000256" key="2">
    <source>
        <dbReference type="SAM" id="Phobius"/>
    </source>
</evidence>
<proteinExistence type="predicted"/>
<keyword evidence="2" id="KW-0812">Transmembrane</keyword>
<evidence type="ECO:0000313" key="4">
    <source>
        <dbReference type="Proteomes" id="UP000186817"/>
    </source>
</evidence>
<feature type="region of interest" description="Disordered" evidence="1">
    <location>
        <begin position="764"/>
        <end position="792"/>
    </location>
</feature>
<feature type="transmembrane region" description="Helical" evidence="2">
    <location>
        <begin position="379"/>
        <end position="396"/>
    </location>
</feature>
<name>A0A1Q9D5P7_SYMMI</name>
<dbReference type="Proteomes" id="UP000186817">
    <property type="component" value="Unassembled WGS sequence"/>
</dbReference>
<feature type="transmembrane region" description="Helical" evidence="2">
    <location>
        <begin position="525"/>
        <end position="549"/>
    </location>
</feature>
<reference evidence="3 4" key="1">
    <citation type="submission" date="2016-02" db="EMBL/GenBank/DDBJ databases">
        <title>Genome analysis of coral dinoflagellate symbionts highlights evolutionary adaptations to a symbiotic lifestyle.</title>
        <authorList>
            <person name="Aranda M."/>
            <person name="Li Y."/>
            <person name="Liew Y.J."/>
            <person name="Baumgarten S."/>
            <person name="Simakov O."/>
            <person name="Wilson M."/>
            <person name="Piel J."/>
            <person name="Ashoor H."/>
            <person name="Bougouffa S."/>
            <person name="Bajic V.B."/>
            <person name="Ryu T."/>
            <person name="Ravasi T."/>
            <person name="Bayer T."/>
            <person name="Micklem G."/>
            <person name="Kim H."/>
            <person name="Bhak J."/>
            <person name="Lajeunesse T.C."/>
            <person name="Voolstra C.R."/>
        </authorList>
    </citation>
    <scope>NUCLEOTIDE SEQUENCE [LARGE SCALE GENOMIC DNA]</scope>
    <source>
        <strain evidence="3 4">CCMP2467</strain>
    </source>
</reference>
<keyword evidence="2" id="KW-1133">Transmembrane helix</keyword>
<gene>
    <name evidence="3" type="ORF">AK812_SmicGene27977</name>
</gene>
<comment type="caution">
    <text evidence="3">The sequence shown here is derived from an EMBL/GenBank/DDBJ whole genome shotgun (WGS) entry which is preliminary data.</text>
</comment>
<dbReference type="EMBL" id="LSRX01000710">
    <property type="protein sequence ID" value="OLP90447.1"/>
    <property type="molecule type" value="Genomic_DNA"/>
</dbReference>
<organism evidence="3 4">
    <name type="scientific">Symbiodinium microadriaticum</name>
    <name type="common">Dinoflagellate</name>
    <name type="synonym">Zooxanthella microadriatica</name>
    <dbReference type="NCBI Taxonomy" id="2951"/>
    <lineage>
        <taxon>Eukaryota</taxon>
        <taxon>Sar</taxon>
        <taxon>Alveolata</taxon>
        <taxon>Dinophyceae</taxon>
        <taxon>Suessiales</taxon>
        <taxon>Symbiodiniaceae</taxon>
        <taxon>Symbiodinium</taxon>
    </lineage>
</organism>
<protein>
    <submittedName>
        <fullName evidence="3">Uncharacterized protein</fullName>
    </submittedName>
</protein>
<feature type="transmembrane region" description="Helical" evidence="2">
    <location>
        <begin position="352"/>
        <end position="373"/>
    </location>
</feature>
<evidence type="ECO:0000313" key="3">
    <source>
        <dbReference type="EMBL" id="OLP90447.1"/>
    </source>
</evidence>